<dbReference type="SUPFAM" id="SSF50249">
    <property type="entry name" value="Nucleic acid-binding proteins"/>
    <property type="match status" value="1"/>
</dbReference>
<keyword evidence="2 4" id="KW-0235">DNA replication</keyword>
<dbReference type="RefSeq" id="WP_309829034.1">
    <property type="nucleotide sequence ID" value="NZ_JAVIZX010000001.1"/>
</dbReference>
<comment type="caution">
    <text evidence="5">The sequence shown here is derived from an EMBL/GenBank/DDBJ whole genome shotgun (WGS) entry which is preliminary data.</text>
</comment>
<evidence type="ECO:0000256" key="3">
    <source>
        <dbReference type="ARBA" id="ARBA00023125"/>
    </source>
</evidence>
<keyword evidence="3 4" id="KW-0238">DNA-binding</keyword>
<dbReference type="HAMAP" id="MF_00720">
    <property type="entry name" value="PriB"/>
    <property type="match status" value="1"/>
</dbReference>
<name>A0ABU1IBY0_9BURK</name>
<gene>
    <name evidence="4" type="primary">priB</name>
    <name evidence="5" type="ORF">QE399_002402</name>
</gene>
<reference evidence="5 6" key="1">
    <citation type="submission" date="2023-08" db="EMBL/GenBank/DDBJ databases">
        <title>Functional and genomic diversity of the sorghum phyllosphere microbiome.</title>
        <authorList>
            <person name="Shade A."/>
        </authorList>
    </citation>
    <scope>NUCLEOTIDE SEQUENCE [LARGE SCALE GENOMIC DNA]</scope>
    <source>
        <strain evidence="5 6">SORGH_AS_0335</strain>
    </source>
</reference>
<protein>
    <recommendedName>
        <fullName evidence="4">Replication restart protein PriB</fullName>
    </recommendedName>
</protein>
<dbReference type="InterPro" id="IPR023646">
    <property type="entry name" value="Prisomal_replication_PriB"/>
</dbReference>
<proteinExistence type="inferred from homology"/>
<dbReference type="PIRSF" id="PIRSF003135">
    <property type="entry name" value="Primosomal_n"/>
    <property type="match status" value="1"/>
</dbReference>
<dbReference type="Proteomes" id="UP001267710">
    <property type="component" value="Unassembled WGS sequence"/>
</dbReference>
<comment type="subunit">
    <text evidence="4">Homodimer. Interacts with PriA and DnaT. Component of the replication restart primosome. Primosome assembly occurs via a 'hand-off' mechanism. PriA binds to replication forks, subsequently PriB then DnaT bind; DnaT then displaces ssDNA to generate the helicase loading substrate.</text>
</comment>
<evidence type="ECO:0000256" key="4">
    <source>
        <dbReference type="HAMAP-Rule" id="MF_00720"/>
    </source>
</evidence>
<accession>A0ABU1IBY0</accession>
<keyword evidence="1 4" id="KW-0639">Primosome</keyword>
<dbReference type="InterPro" id="IPR012340">
    <property type="entry name" value="NA-bd_OB-fold"/>
</dbReference>
<dbReference type="NCBIfam" id="TIGR04418">
    <property type="entry name" value="PriB_gamma"/>
    <property type="match status" value="1"/>
</dbReference>
<dbReference type="Gene3D" id="2.40.50.140">
    <property type="entry name" value="Nucleic acid-binding proteins"/>
    <property type="match status" value="1"/>
</dbReference>
<evidence type="ECO:0000256" key="2">
    <source>
        <dbReference type="ARBA" id="ARBA00022705"/>
    </source>
</evidence>
<keyword evidence="6" id="KW-1185">Reference proteome</keyword>
<evidence type="ECO:0000313" key="5">
    <source>
        <dbReference type="EMBL" id="MDR6214713.1"/>
    </source>
</evidence>
<comment type="similarity">
    <text evidence="4">Belongs to the PriB family.</text>
</comment>
<dbReference type="Pfam" id="PF22657">
    <property type="entry name" value="SSB_1"/>
    <property type="match status" value="1"/>
</dbReference>
<dbReference type="PROSITE" id="PS50935">
    <property type="entry name" value="SSB"/>
    <property type="match status" value="1"/>
</dbReference>
<sequence>MENHVALTACIAEAQPLRYTPAGLPALDLKLEHGSRQQEAGTEREVKVVVKAVAFGALAERLSRQAIGSLWTFQGFLATPRHGKGLVFHIQDIQQNSFSRG</sequence>
<evidence type="ECO:0000313" key="6">
    <source>
        <dbReference type="Proteomes" id="UP001267710"/>
    </source>
</evidence>
<organism evidence="5 6">
    <name type="scientific">Paracidovorax wautersii</name>
    <dbReference type="NCBI Taxonomy" id="1177982"/>
    <lineage>
        <taxon>Bacteria</taxon>
        <taxon>Pseudomonadati</taxon>
        <taxon>Pseudomonadota</taxon>
        <taxon>Betaproteobacteria</taxon>
        <taxon>Burkholderiales</taxon>
        <taxon>Comamonadaceae</taxon>
        <taxon>Paracidovorax</taxon>
    </lineage>
</organism>
<dbReference type="InterPro" id="IPR000424">
    <property type="entry name" value="Primosome_PriB/ssb"/>
</dbReference>
<comment type="function">
    <text evidence="4">Involved in the restart of stalled replication forks, which reloads the replicative helicase on sites other than the origin of replication; the PriA-PriB pathway is the major replication restart pathway. During primosome assembly it facilitates complex formation between PriA and DnaT on DNA; stabilizes PriA on DNA. Stimulates the DNA unwinding activity of PriA helicase.</text>
</comment>
<evidence type="ECO:0000256" key="1">
    <source>
        <dbReference type="ARBA" id="ARBA00022515"/>
    </source>
</evidence>
<dbReference type="EMBL" id="JAVIZX010000001">
    <property type="protein sequence ID" value="MDR6214713.1"/>
    <property type="molecule type" value="Genomic_DNA"/>
</dbReference>